<keyword evidence="3" id="KW-1185">Reference proteome</keyword>
<keyword evidence="1" id="KW-0472">Membrane</keyword>
<accession>A0A7I7UR80</accession>
<dbReference type="EMBL" id="AP022599">
    <property type="protein sequence ID" value="BBY83069.1"/>
    <property type="molecule type" value="Genomic_DNA"/>
</dbReference>
<name>A0A7I7UR80_MYCPV</name>
<gene>
    <name evidence="2" type="ORF">MPUL_42270</name>
</gene>
<dbReference type="AlphaFoldDB" id="A0A7I7UR80"/>
<evidence type="ECO:0000313" key="3">
    <source>
        <dbReference type="Proteomes" id="UP000467252"/>
    </source>
</evidence>
<reference evidence="2 3" key="1">
    <citation type="journal article" date="2019" name="Emerg. Microbes Infect.">
        <title>Comprehensive subspecies identification of 175 nontuberculous mycobacteria species based on 7547 genomic profiles.</title>
        <authorList>
            <person name="Matsumoto Y."/>
            <person name="Kinjo T."/>
            <person name="Motooka D."/>
            <person name="Nabeya D."/>
            <person name="Jung N."/>
            <person name="Uechi K."/>
            <person name="Horii T."/>
            <person name="Iida T."/>
            <person name="Fujita J."/>
            <person name="Nakamura S."/>
        </authorList>
    </citation>
    <scope>NUCLEOTIDE SEQUENCE [LARGE SCALE GENOMIC DNA]</scope>
    <source>
        <strain evidence="2 3">JCM 6370</strain>
    </source>
</reference>
<dbReference type="RefSeq" id="WP_163903629.1">
    <property type="nucleotide sequence ID" value="NZ_AP022599.1"/>
</dbReference>
<dbReference type="Proteomes" id="UP000467252">
    <property type="component" value="Chromosome"/>
</dbReference>
<organism evidence="2 3">
    <name type="scientific">Mycolicibacterium pulveris</name>
    <name type="common">Mycobacterium pulveris</name>
    <dbReference type="NCBI Taxonomy" id="36813"/>
    <lineage>
        <taxon>Bacteria</taxon>
        <taxon>Bacillati</taxon>
        <taxon>Actinomycetota</taxon>
        <taxon>Actinomycetes</taxon>
        <taxon>Mycobacteriales</taxon>
        <taxon>Mycobacteriaceae</taxon>
        <taxon>Mycolicibacterium</taxon>
    </lineage>
</organism>
<protein>
    <recommendedName>
        <fullName evidence="4">MFS transporter</fullName>
    </recommendedName>
</protein>
<proteinExistence type="predicted"/>
<evidence type="ECO:0000256" key="1">
    <source>
        <dbReference type="SAM" id="Phobius"/>
    </source>
</evidence>
<sequence length="63" mass="6682">MAESDNSARSGSARIDDEQGFADLDPLVKFGVILAAILFCGVIIEGAMLVPYALIQNGWTPGR</sequence>
<keyword evidence="1" id="KW-0812">Transmembrane</keyword>
<feature type="transmembrane region" description="Helical" evidence="1">
    <location>
        <begin position="30"/>
        <end position="55"/>
    </location>
</feature>
<evidence type="ECO:0008006" key="4">
    <source>
        <dbReference type="Google" id="ProtNLM"/>
    </source>
</evidence>
<evidence type="ECO:0000313" key="2">
    <source>
        <dbReference type="EMBL" id="BBY83069.1"/>
    </source>
</evidence>
<keyword evidence="1" id="KW-1133">Transmembrane helix</keyword>